<dbReference type="FunCoup" id="I7MJ19">
    <property type="interactions" value="244"/>
</dbReference>
<dbReference type="eggNOG" id="KOG3275">
    <property type="taxonomic scope" value="Eukaryota"/>
</dbReference>
<dbReference type="RefSeq" id="XP_001025220.3">
    <property type="nucleotide sequence ID" value="XM_001025220.3"/>
</dbReference>
<dbReference type="PROSITE" id="PS00892">
    <property type="entry name" value="HIT_1"/>
    <property type="match status" value="1"/>
</dbReference>
<keyword evidence="6" id="KW-1185">Reference proteome</keyword>
<dbReference type="PROSITE" id="PS51084">
    <property type="entry name" value="HIT_2"/>
    <property type="match status" value="1"/>
</dbReference>
<dbReference type="InterPro" id="IPR036265">
    <property type="entry name" value="HIT-like_sf"/>
</dbReference>
<dbReference type="GO" id="GO:0003824">
    <property type="term" value="F:catalytic activity"/>
    <property type="evidence" value="ECO:0007669"/>
    <property type="project" value="InterPro"/>
</dbReference>
<dbReference type="SUPFAM" id="SSF54197">
    <property type="entry name" value="HIT-like"/>
    <property type="match status" value="1"/>
</dbReference>
<dbReference type="PRINTS" id="PR00332">
    <property type="entry name" value="HISTRIAD"/>
</dbReference>
<feature type="short sequence motif" description="Histidine triad motif" evidence="2 3">
    <location>
        <begin position="138"/>
        <end position="142"/>
    </location>
</feature>
<dbReference type="KEGG" id="tet:TTHERM_00686180"/>
<name>I7MJ19_TETTS</name>
<evidence type="ECO:0000259" key="4">
    <source>
        <dbReference type="PROSITE" id="PS51084"/>
    </source>
</evidence>
<feature type="domain" description="HIT" evidence="4">
    <location>
        <begin position="44"/>
        <end position="154"/>
    </location>
</feature>
<dbReference type="STRING" id="312017.I7MJ19"/>
<dbReference type="GeneID" id="7826340"/>
<dbReference type="InterPro" id="IPR019808">
    <property type="entry name" value="Histidine_triad_CS"/>
</dbReference>
<dbReference type="Proteomes" id="UP000009168">
    <property type="component" value="Unassembled WGS sequence"/>
</dbReference>
<dbReference type="AlphaFoldDB" id="I7MJ19"/>
<evidence type="ECO:0000313" key="6">
    <source>
        <dbReference type="Proteomes" id="UP000009168"/>
    </source>
</evidence>
<evidence type="ECO:0000256" key="2">
    <source>
        <dbReference type="PIRSR" id="PIRSR601310-3"/>
    </source>
</evidence>
<accession>I7MJ19</accession>
<dbReference type="Pfam" id="PF01230">
    <property type="entry name" value="HIT"/>
    <property type="match status" value="1"/>
</dbReference>
<dbReference type="OrthoDB" id="672793at2759"/>
<dbReference type="InParanoid" id="I7MJ19"/>
<organism evidence="5 6">
    <name type="scientific">Tetrahymena thermophila (strain SB210)</name>
    <dbReference type="NCBI Taxonomy" id="312017"/>
    <lineage>
        <taxon>Eukaryota</taxon>
        <taxon>Sar</taxon>
        <taxon>Alveolata</taxon>
        <taxon>Ciliophora</taxon>
        <taxon>Intramacronucleata</taxon>
        <taxon>Oligohymenophorea</taxon>
        <taxon>Hymenostomatida</taxon>
        <taxon>Tetrahymenina</taxon>
        <taxon>Tetrahymenidae</taxon>
        <taxon>Tetrahymena</taxon>
    </lineage>
</organism>
<sequence length="167" mass="18864">MINKFISFSNQTSFKSLSRLVQIPFSSSHSHHNSHHHNHHQFTIFDKIIKKEIPAQIVYEDDKCLAFKDVSPQAPVHILLIPKVKDGLTQLQKAEERHKDILGHLMLKVAEIAQQNNLQEGYRVVINDGKLGCQSVYHLHLHILGGTQMGWPPGVLGKSETIKPGSQ</sequence>
<dbReference type="EMBL" id="GG662435">
    <property type="protein sequence ID" value="EAS04975.3"/>
    <property type="molecule type" value="Genomic_DNA"/>
</dbReference>
<dbReference type="CDD" id="cd01276">
    <property type="entry name" value="PKCI_related"/>
    <property type="match status" value="1"/>
</dbReference>
<evidence type="ECO:0000256" key="1">
    <source>
        <dbReference type="PIRSR" id="PIRSR601310-1"/>
    </source>
</evidence>
<dbReference type="Gene3D" id="3.30.428.10">
    <property type="entry name" value="HIT-like"/>
    <property type="match status" value="1"/>
</dbReference>
<evidence type="ECO:0000313" key="5">
    <source>
        <dbReference type="EMBL" id="EAS04975.3"/>
    </source>
</evidence>
<dbReference type="FunFam" id="3.30.428.10:FF:000005">
    <property type="entry name" value="Histidine triad nucleotide-binding protein 1"/>
    <property type="match status" value="1"/>
</dbReference>
<proteinExistence type="predicted"/>
<reference evidence="6" key="1">
    <citation type="journal article" date="2006" name="PLoS Biol.">
        <title>Macronuclear genome sequence of the ciliate Tetrahymena thermophila, a model eukaryote.</title>
        <authorList>
            <person name="Eisen J.A."/>
            <person name="Coyne R.S."/>
            <person name="Wu M."/>
            <person name="Wu D."/>
            <person name="Thiagarajan M."/>
            <person name="Wortman J.R."/>
            <person name="Badger J.H."/>
            <person name="Ren Q."/>
            <person name="Amedeo P."/>
            <person name="Jones K.M."/>
            <person name="Tallon L.J."/>
            <person name="Delcher A.L."/>
            <person name="Salzberg S.L."/>
            <person name="Silva J.C."/>
            <person name="Haas B.J."/>
            <person name="Majoros W.H."/>
            <person name="Farzad M."/>
            <person name="Carlton J.M."/>
            <person name="Smith R.K. Jr."/>
            <person name="Garg J."/>
            <person name="Pearlman R.E."/>
            <person name="Karrer K.M."/>
            <person name="Sun L."/>
            <person name="Manning G."/>
            <person name="Elde N.C."/>
            <person name="Turkewitz A.P."/>
            <person name="Asai D.J."/>
            <person name="Wilkes D.E."/>
            <person name="Wang Y."/>
            <person name="Cai H."/>
            <person name="Collins K."/>
            <person name="Stewart B.A."/>
            <person name="Lee S.R."/>
            <person name="Wilamowska K."/>
            <person name="Weinberg Z."/>
            <person name="Ruzzo W.L."/>
            <person name="Wloga D."/>
            <person name="Gaertig J."/>
            <person name="Frankel J."/>
            <person name="Tsao C.-C."/>
            <person name="Gorovsky M.A."/>
            <person name="Keeling P.J."/>
            <person name="Waller R.F."/>
            <person name="Patron N.J."/>
            <person name="Cherry J.M."/>
            <person name="Stover N.A."/>
            <person name="Krieger C.J."/>
            <person name="del Toro C."/>
            <person name="Ryder H.F."/>
            <person name="Williamson S.C."/>
            <person name="Barbeau R.A."/>
            <person name="Hamilton E.P."/>
            <person name="Orias E."/>
        </authorList>
    </citation>
    <scope>NUCLEOTIDE SEQUENCE [LARGE SCALE GENOMIC DNA]</scope>
    <source>
        <strain evidence="6">SB210</strain>
    </source>
</reference>
<dbReference type="InterPro" id="IPR011146">
    <property type="entry name" value="HIT-like"/>
</dbReference>
<feature type="active site" description="Tele-AMP-histidine intermediate" evidence="1">
    <location>
        <position position="140"/>
    </location>
</feature>
<protein>
    <submittedName>
        <fullName evidence="5">Scavenger mRNA decapping enzyme carboxy-term-binding protein</fullName>
    </submittedName>
</protein>
<evidence type="ECO:0000256" key="3">
    <source>
        <dbReference type="PROSITE-ProRule" id="PRU00464"/>
    </source>
</evidence>
<dbReference type="PANTHER" id="PTHR23089">
    <property type="entry name" value="HISTIDINE TRIAD HIT PROTEIN"/>
    <property type="match status" value="1"/>
</dbReference>
<gene>
    <name evidence="5" type="ORF">TTHERM_00686180</name>
</gene>
<dbReference type="InterPro" id="IPR001310">
    <property type="entry name" value="Histidine_triad_HIT"/>
</dbReference>